<evidence type="ECO:0000313" key="2">
    <source>
        <dbReference type="EMBL" id="MDO6673537.1"/>
    </source>
</evidence>
<feature type="transmembrane region" description="Helical" evidence="1">
    <location>
        <begin position="280"/>
        <end position="298"/>
    </location>
</feature>
<dbReference type="Pfam" id="PF04018">
    <property type="entry name" value="VCA0040-like"/>
    <property type="match status" value="1"/>
</dbReference>
<dbReference type="PANTHER" id="PTHR37308">
    <property type="entry name" value="INTEGRAL MEMBRANE PROTEIN"/>
    <property type="match status" value="1"/>
</dbReference>
<dbReference type="AlphaFoldDB" id="A0AAP4WYJ9"/>
<feature type="transmembrane region" description="Helical" evidence="1">
    <location>
        <begin position="149"/>
        <end position="181"/>
    </location>
</feature>
<feature type="transmembrane region" description="Helical" evidence="1">
    <location>
        <begin position="97"/>
        <end position="118"/>
    </location>
</feature>
<feature type="transmembrane region" description="Helical" evidence="1">
    <location>
        <begin position="67"/>
        <end position="91"/>
    </location>
</feature>
<gene>
    <name evidence="2" type="ORF">Q4535_15635</name>
</gene>
<protein>
    <submittedName>
        <fullName evidence="2">DUF368 domain-containing protein</fullName>
    </submittedName>
</protein>
<feature type="transmembrane region" description="Helical" evidence="1">
    <location>
        <begin position="224"/>
        <end position="243"/>
    </location>
</feature>
<dbReference type="PANTHER" id="PTHR37308:SF1">
    <property type="entry name" value="POLYPRENYL-PHOSPHATE TRANSPORTER"/>
    <property type="match status" value="1"/>
</dbReference>
<comment type="caution">
    <text evidence="2">The sequence shown here is derived from an EMBL/GenBank/DDBJ whole genome shotgun (WGS) entry which is preliminary data.</text>
</comment>
<keyword evidence="1" id="KW-1133">Transmembrane helix</keyword>
<accession>A0AAP4WYJ9</accession>
<feature type="transmembrane region" description="Helical" evidence="1">
    <location>
        <begin position="125"/>
        <end position="143"/>
    </location>
</feature>
<feature type="transmembrane region" description="Helical" evidence="1">
    <location>
        <begin position="193"/>
        <end position="218"/>
    </location>
</feature>
<dbReference type="EMBL" id="JAUORK010000027">
    <property type="protein sequence ID" value="MDO6673537.1"/>
    <property type="molecule type" value="Genomic_DNA"/>
</dbReference>
<dbReference type="InterPro" id="IPR007163">
    <property type="entry name" value="VCA0040-like"/>
</dbReference>
<dbReference type="RefSeq" id="WP_242007677.1">
    <property type="nucleotide sequence ID" value="NZ_CANLSP010000004.1"/>
</dbReference>
<sequence>MKRALSVFFKGAGMGAADAVPGVSGGTIAFVTGIYEELIESIKRFGPSAIGVWREQGFKALWQHLNLAFLLPLVAGIFASLISVAHLVTWLMEAQPLLLNAFFFGLVVCSGVVVARRITTFRMGYLVWLALGLVLASKLPSLLPAATDASWVLVVGGAIAISAMLLPGVSGSFLLLTMGLYGTVMTGIKSFDLQLIVLFGSGCAIGLFTFSRLLSWLFRHHHTATLMLLTGFILGSLPVLWPWRTITDYRLGPKGEQVPLDYHFMMPDTYTSVTGEPAQLWAALALMLAGVLLVWFAGERSGPDDDSSNSRKEQEHA</sequence>
<dbReference type="Proteomes" id="UP001170481">
    <property type="component" value="Unassembled WGS sequence"/>
</dbReference>
<evidence type="ECO:0000313" key="3">
    <source>
        <dbReference type="Proteomes" id="UP001170481"/>
    </source>
</evidence>
<proteinExistence type="predicted"/>
<keyword evidence="1" id="KW-0812">Transmembrane</keyword>
<name>A0AAP4WYJ9_9GAMM</name>
<organism evidence="2 3">
    <name type="scientific">Cobetia amphilecti</name>
    <dbReference type="NCBI Taxonomy" id="1055104"/>
    <lineage>
        <taxon>Bacteria</taxon>
        <taxon>Pseudomonadati</taxon>
        <taxon>Pseudomonadota</taxon>
        <taxon>Gammaproteobacteria</taxon>
        <taxon>Oceanospirillales</taxon>
        <taxon>Halomonadaceae</taxon>
        <taxon>Cobetia</taxon>
    </lineage>
</organism>
<evidence type="ECO:0000256" key="1">
    <source>
        <dbReference type="SAM" id="Phobius"/>
    </source>
</evidence>
<keyword evidence="1" id="KW-0472">Membrane</keyword>
<reference evidence="2" key="1">
    <citation type="submission" date="2023-07" db="EMBL/GenBank/DDBJ databases">
        <title>Genome content predicts the carbon catabolic preferences of heterotrophic bacteria.</title>
        <authorList>
            <person name="Gralka M."/>
        </authorList>
    </citation>
    <scope>NUCLEOTIDE SEQUENCE</scope>
    <source>
        <strain evidence="2">C2R13</strain>
    </source>
</reference>